<dbReference type="RefSeq" id="WP_079571989.1">
    <property type="nucleotide sequence ID" value="NZ_LT670818.1"/>
</dbReference>
<reference evidence="3 4" key="1">
    <citation type="submission" date="2016-11" db="EMBL/GenBank/DDBJ databases">
        <authorList>
            <person name="Jaros S."/>
            <person name="Januszkiewicz K."/>
            <person name="Wedrychowicz H."/>
        </authorList>
    </citation>
    <scope>NUCLEOTIDE SEQUENCE [LARGE SCALE GENOMIC DNA]</scope>
    <source>
        <strain evidence="3 4">GAS242</strain>
    </source>
</reference>
<gene>
    <name evidence="3" type="ORF">SAMN05444169_8563</name>
</gene>
<dbReference type="PANTHER" id="PTHR12526:SF627">
    <property type="entry name" value="D-RHAMNOSYLTRANSFERASE WBPZ"/>
    <property type="match status" value="1"/>
</dbReference>
<dbReference type="Gene3D" id="3.40.50.2000">
    <property type="entry name" value="Glycogen Phosphorylase B"/>
    <property type="match status" value="2"/>
</dbReference>
<dbReference type="InterPro" id="IPR028098">
    <property type="entry name" value="Glyco_trans_4-like_N"/>
</dbReference>
<proteinExistence type="predicted"/>
<keyword evidence="3" id="KW-0808">Transferase</keyword>
<keyword evidence="3" id="KW-0328">Glycosyltransferase</keyword>
<dbReference type="Pfam" id="PF13579">
    <property type="entry name" value="Glyco_trans_4_4"/>
    <property type="match status" value="1"/>
</dbReference>
<feature type="domain" description="Glycosyltransferase subfamily 4-like N-terminal" evidence="2">
    <location>
        <begin position="16"/>
        <end position="170"/>
    </location>
</feature>
<evidence type="ECO:0000313" key="3">
    <source>
        <dbReference type="EMBL" id="SHH64907.1"/>
    </source>
</evidence>
<sequence length="382" mass="41916">MRILHAYKIYRPDIEGGIPAVMSSLAQGSDQNISHSILCARRRGAARQYTIDGVLVEAVASLGTLFSTPLAPGYIPAFVRRAASADVVVHHAPLPLNDAAILLGLPDDVGLIVYWHAEIVGYPLLKCLVAPLIRRVLARADRIVVSGQPIIDNSEFLRPHAEKCDVLAYGMDLDYWRTLDASERASADELRRRQPRHIVALGRLVGYKGYDVLVRAMRTIDGYTTIVGEGPLLAELQHLATTLGVSDRIRFAGRLTRSEIKQLFYSARVFAFPSVTEAEAFGIVQIEAMAAGLPIVNTHLATTVPLVARHGREALTVAPNDPQALSQALSRILDEPALAERLGSGGRERANSEFDQVVFRERMAAIYEEAVLARKYRGTARR</sequence>
<evidence type="ECO:0000259" key="1">
    <source>
        <dbReference type="Pfam" id="PF00534"/>
    </source>
</evidence>
<feature type="domain" description="Glycosyl transferase family 1" evidence="1">
    <location>
        <begin position="187"/>
        <end position="349"/>
    </location>
</feature>
<accession>A0A1M5UPJ5</accession>
<dbReference type="OrthoDB" id="9790710at2"/>
<dbReference type="SUPFAM" id="SSF53756">
    <property type="entry name" value="UDP-Glycosyltransferase/glycogen phosphorylase"/>
    <property type="match status" value="1"/>
</dbReference>
<dbReference type="Pfam" id="PF00534">
    <property type="entry name" value="Glycos_transf_1"/>
    <property type="match status" value="1"/>
</dbReference>
<dbReference type="GO" id="GO:0016757">
    <property type="term" value="F:glycosyltransferase activity"/>
    <property type="evidence" value="ECO:0007669"/>
    <property type="project" value="UniProtKB-KW"/>
</dbReference>
<protein>
    <submittedName>
        <fullName evidence="3">Rhamnosyl/mannosyltransferase</fullName>
    </submittedName>
</protein>
<dbReference type="InterPro" id="IPR001296">
    <property type="entry name" value="Glyco_trans_1"/>
</dbReference>
<dbReference type="EMBL" id="LT670818">
    <property type="protein sequence ID" value="SHH64907.1"/>
    <property type="molecule type" value="Genomic_DNA"/>
</dbReference>
<evidence type="ECO:0000259" key="2">
    <source>
        <dbReference type="Pfam" id="PF13579"/>
    </source>
</evidence>
<dbReference type="PANTHER" id="PTHR12526">
    <property type="entry name" value="GLYCOSYLTRANSFERASE"/>
    <property type="match status" value="1"/>
</dbReference>
<name>A0A1M5UPJ5_9BRAD</name>
<organism evidence="3 4">
    <name type="scientific">Bradyrhizobium erythrophlei</name>
    <dbReference type="NCBI Taxonomy" id="1437360"/>
    <lineage>
        <taxon>Bacteria</taxon>
        <taxon>Pseudomonadati</taxon>
        <taxon>Pseudomonadota</taxon>
        <taxon>Alphaproteobacteria</taxon>
        <taxon>Hyphomicrobiales</taxon>
        <taxon>Nitrobacteraceae</taxon>
        <taxon>Bradyrhizobium</taxon>
    </lineage>
</organism>
<evidence type="ECO:0000313" key="4">
    <source>
        <dbReference type="Proteomes" id="UP000190675"/>
    </source>
</evidence>
<dbReference type="AlphaFoldDB" id="A0A1M5UPJ5"/>
<dbReference type="Proteomes" id="UP000190675">
    <property type="component" value="Chromosome I"/>
</dbReference>